<evidence type="ECO:0000256" key="1">
    <source>
        <dbReference type="SAM" id="MobiDB-lite"/>
    </source>
</evidence>
<evidence type="ECO:0000313" key="5">
    <source>
        <dbReference type="Proteomes" id="UP001385951"/>
    </source>
</evidence>
<gene>
    <name evidence="4" type="ORF">QCA50_011303</name>
</gene>
<accession>A0AAW0FW59</accession>
<feature type="transmembrane region" description="Helical" evidence="2">
    <location>
        <begin position="132"/>
        <end position="151"/>
    </location>
</feature>
<dbReference type="Pfam" id="PF20151">
    <property type="entry name" value="DUF6533"/>
    <property type="match status" value="1"/>
</dbReference>
<feature type="compositionally biased region" description="Polar residues" evidence="1">
    <location>
        <begin position="277"/>
        <end position="300"/>
    </location>
</feature>
<reference evidence="4 5" key="1">
    <citation type="submission" date="2022-09" db="EMBL/GenBank/DDBJ databases">
        <authorList>
            <person name="Palmer J.M."/>
        </authorList>
    </citation>
    <scope>NUCLEOTIDE SEQUENCE [LARGE SCALE GENOMIC DNA]</scope>
    <source>
        <strain evidence="4 5">DSM 7382</strain>
    </source>
</reference>
<keyword evidence="2" id="KW-0812">Transmembrane</keyword>
<sequence>MSARSKAATHYLQFDIQWASIALLFFDYALTFPLEVKYIWRYKYQHSLILYIFCRYALLANVLYLLAIAGKISARYLISYGLSTLDMRLTRKPLSCDTAYKFIGAISVLGRAAVIVTFTLRTYIVYGRNRLILAYLSLLGVTCVALDITHVPGLRCVGSSSIPIVVSLFTTAAVILNFRAPSGFFQRLLNALTLPLSGLLTARFLLHLRRFANSAVRLDGKSESTTSGTTSGTVSSFHALGNMATSTLDDFGDDPVARVKNTRTTTDVEKASAMITGSQSSNTDGTNTMIGPHSSGSSAGPVNHVM</sequence>
<keyword evidence="2" id="KW-0472">Membrane</keyword>
<dbReference type="EMBL" id="JASBNA010000020">
    <property type="protein sequence ID" value="KAK7685440.1"/>
    <property type="molecule type" value="Genomic_DNA"/>
</dbReference>
<keyword evidence="5" id="KW-1185">Reference proteome</keyword>
<dbReference type="Proteomes" id="UP001385951">
    <property type="component" value="Unassembled WGS sequence"/>
</dbReference>
<feature type="domain" description="DUF6533" evidence="3">
    <location>
        <begin position="19"/>
        <end position="59"/>
    </location>
</feature>
<feature type="transmembrane region" description="Helical" evidence="2">
    <location>
        <begin position="98"/>
        <end position="120"/>
    </location>
</feature>
<comment type="caution">
    <text evidence="4">The sequence shown here is derived from an EMBL/GenBank/DDBJ whole genome shotgun (WGS) entry which is preliminary data.</text>
</comment>
<protein>
    <recommendedName>
        <fullName evidence="3">DUF6533 domain-containing protein</fullName>
    </recommendedName>
</protein>
<evidence type="ECO:0000313" key="4">
    <source>
        <dbReference type="EMBL" id="KAK7685440.1"/>
    </source>
</evidence>
<name>A0AAW0FW59_9APHY</name>
<feature type="region of interest" description="Disordered" evidence="1">
    <location>
        <begin position="277"/>
        <end position="306"/>
    </location>
</feature>
<evidence type="ECO:0000259" key="3">
    <source>
        <dbReference type="Pfam" id="PF20151"/>
    </source>
</evidence>
<organism evidence="4 5">
    <name type="scientific">Cerrena zonata</name>
    <dbReference type="NCBI Taxonomy" id="2478898"/>
    <lineage>
        <taxon>Eukaryota</taxon>
        <taxon>Fungi</taxon>
        <taxon>Dikarya</taxon>
        <taxon>Basidiomycota</taxon>
        <taxon>Agaricomycotina</taxon>
        <taxon>Agaricomycetes</taxon>
        <taxon>Polyporales</taxon>
        <taxon>Cerrenaceae</taxon>
        <taxon>Cerrena</taxon>
    </lineage>
</organism>
<dbReference type="InterPro" id="IPR045340">
    <property type="entry name" value="DUF6533"/>
</dbReference>
<feature type="transmembrane region" description="Helical" evidence="2">
    <location>
        <begin position="48"/>
        <end position="78"/>
    </location>
</feature>
<keyword evidence="2" id="KW-1133">Transmembrane helix</keyword>
<feature type="transmembrane region" description="Helical" evidence="2">
    <location>
        <begin position="157"/>
        <end position="176"/>
    </location>
</feature>
<proteinExistence type="predicted"/>
<dbReference type="AlphaFoldDB" id="A0AAW0FW59"/>
<evidence type="ECO:0000256" key="2">
    <source>
        <dbReference type="SAM" id="Phobius"/>
    </source>
</evidence>
<feature type="transmembrane region" description="Helical" evidence="2">
    <location>
        <begin position="188"/>
        <end position="206"/>
    </location>
</feature>
<feature type="transmembrane region" description="Helical" evidence="2">
    <location>
        <begin position="16"/>
        <end position="36"/>
    </location>
</feature>